<protein>
    <submittedName>
        <fullName evidence="2">Uncharacterized protein</fullName>
    </submittedName>
</protein>
<accession>A0A8J5IDB2</accession>
<reference evidence="2 3" key="1">
    <citation type="submission" date="2020-08" db="EMBL/GenBank/DDBJ databases">
        <title>Plant Genome Project.</title>
        <authorList>
            <person name="Zhang R.-G."/>
        </authorList>
    </citation>
    <scope>NUCLEOTIDE SEQUENCE [LARGE SCALE GENOMIC DNA]</scope>
    <source>
        <tissue evidence="2">Rhizome</tissue>
    </source>
</reference>
<feature type="signal peptide" evidence="1">
    <location>
        <begin position="1"/>
        <end position="26"/>
    </location>
</feature>
<sequence length="93" mass="10131">MMQVSIASFAIVTLLYTALAFMGAQGGECDSWANSMGGGASVRGIKALIFLTYLGLQHVTDLSGRETLVRITGSGSWERARRRPGRDLEFQIY</sequence>
<organism evidence="2 3">
    <name type="scientific">Zingiber officinale</name>
    <name type="common">Ginger</name>
    <name type="synonym">Amomum zingiber</name>
    <dbReference type="NCBI Taxonomy" id="94328"/>
    <lineage>
        <taxon>Eukaryota</taxon>
        <taxon>Viridiplantae</taxon>
        <taxon>Streptophyta</taxon>
        <taxon>Embryophyta</taxon>
        <taxon>Tracheophyta</taxon>
        <taxon>Spermatophyta</taxon>
        <taxon>Magnoliopsida</taxon>
        <taxon>Liliopsida</taxon>
        <taxon>Zingiberales</taxon>
        <taxon>Zingiberaceae</taxon>
        <taxon>Zingiber</taxon>
    </lineage>
</organism>
<comment type="caution">
    <text evidence="2">The sequence shown here is derived from an EMBL/GenBank/DDBJ whole genome shotgun (WGS) entry which is preliminary data.</text>
</comment>
<keyword evidence="1" id="KW-0732">Signal</keyword>
<feature type="chain" id="PRO_5035209177" evidence="1">
    <location>
        <begin position="27"/>
        <end position="93"/>
    </location>
</feature>
<evidence type="ECO:0000256" key="1">
    <source>
        <dbReference type="SAM" id="SignalP"/>
    </source>
</evidence>
<dbReference type="AlphaFoldDB" id="A0A8J5IDB2"/>
<dbReference type="EMBL" id="JACMSC010000002">
    <property type="protein sequence ID" value="KAG6532054.1"/>
    <property type="molecule type" value="Genomic_DNA"/>
</dbReference>
<dbReference type="Proteomes" id="UP000734854">
    <property type="component" value="Unassembled WGS sequence"/>
</dbReference>
<evidence type="ECO:0000313" key="2">
    <source>
        <dbReference type="EMBL" id="KAG6532054.1"/>
    </source>
</evidence>
<name>A0A8J5IDB2_ZINOF</name>
<proteinExistence type="predicted"/>
<keyword evidence="3" id="KW-1185">Reference proteome</keyword>
<gene>
    <name evidence="2" type="ORF">ZIOFF_005892</name>
</gene>
<evidence type="ECO:0000313" key="3">
    <source>
        <dbReference type="Proteomes" id="UP000734854"/>
    </source>
</evidence>